<dbReference type="EMBL" id="UOEW01000313">
    <property type="protein sequence ID" value="VAW41600.1"/>
    <property type="molecule type" value="Genomic_DNA"/>
</dbReference>
<evidence type="ECO:0000313" key="1">
    <source>
        <dbReference type="EMBL" id="VAW41600.1"/>
    </source>
</evidence>
<accession>A0A3B0VM72</accession>
<dbReference type="AlphaFoldDB" id="A0A3B0VM72"/>
<sequence>MQNSIAVSMTLQASDSLNQKLSNVTSSNIQSQNQAISEYLGKEYNYSISDNNSNTLGASGSFLSITNSVSMGFDADLSNSVTSGDILIYDIFTRNQDVINASGAFIDDVIAGNSQLVNGSVTTTQGFVSIGNESGDSMISIDLGEIVVFDTVLVSFAVEVNPIVDGQIIDISNQALLSTSNLGYMLSDDPSVFIEAADVTVIKAYGNPVTVYNEANDGELQQH</sequence>
<gene>
    <name evidence="1" type="ORF">MNBD_GAMMA01-2074</name>
</gene>
<organism evidence="1">
    <name type="scientific">hydrothermal vent metagenome</name>
    <dbReference type="NCBI Taxonomy" id="652676"/>
    <lineage>
        <taxon>unclassified sequences</taxon>
        <taxon>metagenomes</taxon>
        <taxon>ecological metagenomes</taxon>
    </lineage>
</organism>
<name>A0A3B0VM72_9ZZZZ</name>
<protein>
    <submittedName>
        <fullName evidence="1">Uncharacterized protein</fullName>
    </submittedName>
</protein>
<reference evidence="1" key="1">
    <citation type="submission" date="2018-06" db="EMBL/GenBank/DDBJ databases">
        <authorList>
            <person name="Zhirakovskaya E."/>
        </authorList>
    </citation>
    <scope>NUCLEOTIDE SEQUENCE</scope>
</reference>
<proteinExistence type="predicted"/>